<dbReference type="CDD" id="cd05387">
    <property type="entry name" value="BY-kinase"/>
    <property type="match status" value="1"/>
</dbReference>
<dbReference type="SUPFAM" id="SSF52540">
    <property type="entry name" value="P-loop containing nucleoside triphosphate hydrolases"/>
    <property type="match status" value="1"/>
</dbReference>
<keyword evidence="2" id="KW-0067">ATP-binding</keyword>
<keyword evidence="3" id="KW-0472">Membrane</keyword>
<reference evidence="5" key="1">
    <citation type="journal article" date="2014" name="Front. Microbiol.">
        <title>High frequency of phylogenetically diverse reductive dehalogenase-homologous genes in deep subseafloor sedimentary metagenomes.</title>
        <authorList>
            <person name="Kawai M."/>
            <person name="Futagami T."/>
            <person name="Toyoda A."/>
            <person name="Takaki Y."/>
            <person name="Nishi S."/>
            <person name="Hori S."/>
            <person name="Arai W."/>
            <person name="Tsubouchi T."/>
            <person name="Morono Y."/>
            <person name="Uchiyama I."/>
            <person name="Ito T."/>
            <person name="Fujiyama A."/>
            <person name="Inagaki F."/>
            <person name="Takami H."/>
        </authorList>
    </citation>
    <scope>NUCLEOTIDE SEQUENCE</scope>
    <source>
        <strain evidence="5">Expedition CK06-06</strain>
    </source>
</reference>
<feature type="non-terminal residue" evidence="5">
    <location>
        <position position="243"/>
    </location>
</feature>
<keyword evidence="3" id="KW-1133">Transmembrane helix</keyword>
<dbReference type="GO" id="GO:0004713">
    <property type="term" value="F:protein tyrosine kinase activity"/>
    <property type="evidence" value="ECO:0007669"/>
    <property type="project" value="TreeGrafter"/>
</dbReference>
<sequence>YAILVRAKNKAEIESASEIGIIEVIDPASNPTRPVKPKKKLNTLLGLISGLIFGVGLAFFSEYGDKTIKTEDEAKKLLNLPVLGVIPGPGAPGRYGYTYSYRSSKRRKRKEIRASILQEGKTPMELITRDLPKSPISEAYRALVTNLQFAELDRKLKTLVVTSSIPLEGKTSVAINLAITLASAGEKVLLADADLRFPKIHKVFKLDPDPGLTNVLIANKSPYQVIHSIEGVDNLDLLTGGSL</sequence>
<dbReference type="GO" id="GO:0005886">
    <property type="term" value="C:plasma membrane"/>
    <property type="evidence" value="ECO:0007669"/>
    <property type="project" value="TreeGrafter"/>
</dbReference>
<organism evidence="5">
    <name type="scientific">marine sediment metagenome</name>
    <dbReference type="NCBI Taxonomy" id="412755"/>
    <lineage>
        <taxon>unclassified sequences</taxon>
        <taxon>metagenomes</taxon>
        <taxon>ecological metagenomes</taxon>
    </lineage>
</organism>
<dbReference type="AlphaFoldDB" id="X0YDX4"/>
<dbReference type="EMBL" id="BARS01048294">
    <property type="protein sequence ID" value="GAG34996.1"/>
    <property type="molecule type" value="Genomic_DNA"/>
</dbReference>
<dbReference type="PANTHER" id="PTHR32309:SF13">
    <property type="entry name" value="FERRIC ENTEROBACTIN TRANSPORT PROTEIN FEPE"/>
    <property type="match status" value="1"/>
</dbReference>
<feature type="domain" description="Tyrosine-protein kinase G-rich" evidence="4">
    <location>
        <begin position="1"/>
        <end position="60"/>
    </location>
</feature>
<dbReference type="Gene3D" id="3.40.50.300">
    <property type="entry name" value="P-loop containing nucleotide triphosphate hydrolases"/>
    <property type="match status" value="1"/>
</dbReference>
<keyword evidence="3" id="KW-0812">Transmembrane</keyword>
<dbReference type="Pfam" id="PF13807">
    <property type="entry name" value="GNVR"/>
    <property type="match status" value="1"/>
</dbReference>
<proteinExistence type="predicted"/>
<evidence type="ECO:0000313" key="5">
    <source>
        <dbReference type="EMBL" id="GAG34996.1"/>
    </source>
</evidence>
<evidence type="ECO:0000256" key="2">
    <source>
        <dbReference type="ARBA" id="ARBA00022840"/>
    </source>
</evidence>
<evidence type="ECO:0000256" key="3">
    <source>
        <dbReference type="SAM" id="Phobius"/>
    </source>
</evidence>
<dbReference type="InterPro" id="IPR005702">
    <property type="entry name" value="Wzc-like_C"/>
</dbReference>
<feature type="non-terminal residue" evidence="5">
    <location>
        <position position="1"/>
    </location>
</feature>
<dbReference type="InterPro" id="IPR027417">
    <property type="entry name" value="P-loop_NTPase"/>
</dbReference>
<name>X0YDX4_9ZZZZ</name>
<evidence type="ECO:0000259" key="4">
    <source>
        <dbReference type="Pfam" id="PF13807"/>
    </source>
</evidence>
<keyword evidence="1" id="KW-0547">Nucleotide-binding</keyword>
<dbReference type="InterPro" id="IPR032807">
    <property type="entry name" value="GNVR"/>
</dbReference>
<feature type="transmembrane region" description="Helical" evidence="3">
    <location>
        <begin position="41"/>
        <end position="60"/>
    </location>
</feature>
<protein>
    <recommendedName>
        <fullName evidence="4">Tyrosine-protein kinase G-rich domain-containing protein</fullName>
    </recommendedName>
</protein>
<evidence type="ECO:0000256" key="1">
    <source>
        <dbReference type="ARBA" id="ARBA00022741"/>
    </source>
</evidence>
<accession>X0YDX4</accession>
<dbReference type="PANTHER" id="PTHR32309">
    <property type="entry name" value="TYROSINE-PROTEIN KINASE"/>
    <property type="match status" value="1"/>
</dbReference>
<comment type="caution">
    <text evidence="5">The sequence shown here is derived from an EMBL/GenBank/DDBJ whole genome shotgun (WGS) entry which is preliminary data.</text>
</comment>
<dbReference type="InterPro" id="IPR050445">
    <property type="entry name" value="Bact_polysacc_biosynth/exp"/>
</dbReference>
<gene>
    <name evidence="5" type="ORF">S01H1_72418</name>
</gene>